<dbReference type="Gene3D" id="3.40.30.10">
    <property type="entry name" value="Glutaredoxin"/>
    <property type="match status" value="1"/>
</dbReference>
<evidence type="ECO:0000313" key="3">
    <source>
        <dbReference type="EMBL" id="ASR51534.1"/>
    </source>
</evidence>
<evidence type="ECO:0000259" key="2">
    <source>
        <dbReference type="Pfam" id="PF13462"/>
    </source>
</evidence>
<accession>A0ABN5B703</accession>
<keyword evidence="4" id="KW-1185">Reference proteome</keyword>
<dbReference type="GO" id="GO:0016853">
    <property type="term" value="F:isomerase activity"/>
    <property type="evidence" value="ECO:0007669"/>
    <property type="project" value="UniProtKB-KW"/>
</dbReference>
<dbReference type="SUPFAM" id="SSF52833">
    <property type="entry name" value="Thioredoxin-like"/>
    <property type="match status" value="1"/>
</dbReference>
<dbReference type="Pfam" id="PF13462">
    <property type="entry name" value="Thioredoxin_4"/>
    <property type="match status" value="1"/>
</dbReference>
<sequence length="248" mass="26742">MKRIASLIALPLMLSLAACGGEADTTAEGAASKEPIAAIPAPAGKNWSETVTKTADGYFVLGNPEAPIKLVEYASLTCSHCADFAETAFATIRDKYVASGRVSFELRNFVREPLDLTASMLTRCGPQESYFALTEQVLANQADIFTKAQAMGQQRFDQVLALPDNQRYVALAEGTGLTDFFAQRGISRDQSNQCLTDIDAARALADATGKATREDKIQGTPTFFLNGRQVEFTGWPALETEIQAMGAR</sequence>
<gene>
    <name evidence="3" type="ORF">B5J99_08685</name>
</gene>
<dbReference type="GeneID" id="303485644"/>
<dbReference type="InterPro" id="IPR012336">
    <property type="entry name" value="Thioredoxin-like_fold"/>
</dbReference>
<dbReference type="EMBL" id="CP020083">
    <property type="protein sequence ID" value="ASR51534.1"/>
    <property type="molecule type" value="Genomic_DNA"/>
</dbReference>
<proteinExistence type="predicted"/>
<evidence type="ECO:0000256" key="1">
    <source>
        <dbReference type="SAM" id="SignalP"/>
    </source>
</evidence>
<dbReference type="Proteomes" id="UP000258016">
    <property type="component" value="Chromosome"/>
</dbReference>
<organism evidence="3 4">
    <name type="scientific">Blastomonas fulva</name>
    <dbReference type="NCBI Taxonomy" id="1550728"/>
    <lineage>
        <taxon>Bacteria</taxon>
        <taxon>Pseudomonadati</taxon>
        <taxon>Pseudomonadota</taxon>
        <taxon>Alphaproteobacteria</taxon>
        <taxon>Sphingomonadales</taxon>
        <taxon>Sphingomonadaceae</taxon>
        <taxon>Blastomonas</taxon>
    </lineage>
</organism>
<dbReference type="InterPro" id="IPR036249">
    <property type="entry name" value="Thioredoxin-like_sf"/>
</dbReference>
<feature type="chain" id="PRO_5046141576" evidence="1">
    <location>
        <begin position="21"/>
        <end position="248"/>
    </location>
</feature>
<name>A0ABN5B703_9SPHN</name>
<keyword evidence="3" id="KW-0413">Isomerase</keyword>
<keyword evidence="1" id="KW-0732">Signal</keyword>
<dbReference type="RefSeq" id="WP_069051502.1">
    <property type="nucleotide sequence ID" value="NZ_CP020083.1"/>
</dbReference>
<feature type="signal peptide" evidence="1">
    <location>
        <begin position="1"/>
        <end position="20"/>
    </location>
</feature>
<dbReference type="Gene3D" id="1.10.40.110">
    <property type="match status" value="1"/>
</dbReference>
<feature type="domain" description="Thioredoxin-like fold" evidence="2">
    <location>
        <begin position="59"/>
        <end position="231"/>
    </location>
</feature>
<dbReference type="PROSITE" id="PS51257">
    <property type="entry name" value="PROKAR_LIPOPROTEIN"/>
    <property type="match status" value="1"/>
</dbReference>
<evidence type="ECO:0000313" key="4">
    <source>
        <dbReference type="Proteomes" id="UP000258016"/>
    </source>
</evidence>
<protein>
    <submittedName>
        <fullName evidence="3">Protein-disulfide isomerase</fullName>
    </submittedName>
</protein>
<reference evidence="3 4" key="1">
    <citation type="submission" date="2017-03" db="EMBL/GenBank/DDBJ databases">
        <title>Complete genome sequence of Blastomonas fulva degrading microcsystin LR.</title>
        <authorList>
            <person name="Lee H.-g."/>
            <person name="Jin L."/>
            <person name="oh H.-M."/>
        </authorList>
    </citation>
    <scope>NUCLEOTIDE SEQUENCE [LARGE SCALE GENOMIC DNA]</scope>
    <source>
        <strain evidence="3 4">T2</strain>
    </source>
</reference>